<dbReference type="OrthoDB" id="4408652at2"/>
<keyword evidence="2 10" id="KW-1003">Cell membrane</keyword>
<evidence type="ECO:0000256" key="10">
    <source>
        <dbReference type="RuleBase" id="RU004340"/>
    </source>
</evidence>
<comment type="subcellular location">
    <subcellularLocation>
        <location evidence="1">Cell membrane</location>
        <topology evidence="1">Multi-pass membrane protein</topology>
    </subcellularLocation>
</comment>
<evidence type="ECO:0000256" key="1">
    <source>
        <dbReference type="ARBA" id="ARBA00004651"/>
    </source>
</evidence>
<keyword evidence="5 10" id="KW-0472">Membrane</keyword>
<comment type="catalytic activity">
    <reaction evidence="8">
        <text>fluoride(in) = fluoride(out)</text>
        <dbReference type="Rhea" id="RHEA:76159"/>
        <dbReference type="ChEBI" id="CHEBI:17051"/>
    </reaction>
    <physiologicalReaction direction="left-to-right" evidence="8">
        <dbReference type="Rhea" id="RHEA:76160"/>
    </physiologicalReaction>
</comment>
<name>A0A060JDZ2_9MICO</name>
<feature type="transmembrane region" description="Helical" evidence="10">
    <location>
        <begin position="12"/>
        <end position="29"/>
    </location>
</feature>
<evidence type="ECO:0000256" key="3">
    <source>
        <dbReference type="ARBA" id="ARBA00022692"/>
    </source>
</evidence>
<reference evidence="11 12" key="1">
    <citation type="journal article" date="2014" name="Int. J. Syst. Evol. Microbiol.">
        <title>Rhodoluna lacicola gen. nov., sp. nov., a planktonic freshwater bacterium with stream-lined genome.</title>
        <authorList>
            <person name="Hahn M."/>
            <person name="Schmidt J."/>
            <person name="Taipale S.J."/>
            <person name="Doolittle W.F."/>
            <person name="Koll U."/>
        </authorList>
    </citation>
    <scope>NUCLEOTIDE SEQUENCE [LARGE SCALE GENOMIC DNA]</scope>
    <source>
        <strain evidence="11 12">MWH-Ta8</strain>
    </source>
</reference>
<gene>
    <name evidence="11" type="ORF">Rhola_00001500</name>
</gene>
<keyword evidence="6" id="KW-0407">Ion channel</keyword>
<protein>
    <recommendedName>
        <fullName evidence="10">Fluoride-specific ion channel</fullName>
    </recommendedName>
</protein>
<dbReference type="GO" id="GO:0034220">
    <property type="term" value="P:monoatomic ion transmembrane transport"/>
    <property type="evidence" value="ECO:0007669"/>
    <property type="project" value="UniProtKB-KW"/>
</dbReference>
<keyword evidence="6" id="KW-0813">Transport</keyword>
<keyword evidence="12" id="KW-1185">Reference proteome</keyword>
<keyword evidence="6" id="KW-0406">Ion transport</keyword>
<organism evidence="11 12">
    <name type="scientific">Rhodoluna lacicola</name>
    <dbReference type="NCBI Taxonomy" id="529884"/>
    <lineage>
        <taxon>Bacteria</taxon>
        <taxon>Bacillati</taxon>
        <taxon>Actinomycetota</taxon>
        <taxon>Actinomycetes</taxon>
        <taxon>Micrococcales</taxon>
        <taxon>Microbacteriaceae</taxon>
        <taxon>Luna cluster</taxon>
        <taxon>Luna-1 subcluster</taxon>
        <taxon>Rhodoluna</taxon>
    </lineage>
</organism>
<dbReference type="GO" id="GO:0005886">
    <property type="term" value="C:plasma membrane"/>
    <property type="evidence" value="ECO:0007669"/>
    <property type="project" value="UniProtKB-SubCell"/>
</dbReference>
<dbReference type="InterPro" id="IPR003691">
    <property type="entry name" value="FluC"/>
</dbReference>
<evidence type="ECO:0000256" key="8">
    <source>
        <dbReference type="ARBA" id="ARBA00035585"/>
    </source>
</evidence>
<evidence type="ECO:0000256" key="7">
    <source>
        <dbReference type="ARBA" id="ARBA00035120"/>
    </source>
</evidence>
<evidence type="ECO:0000313" key="11">
    <source>
        <dbReference type="EMBL" id="AIC46980.1"/>
    </source>
</evidence>
<evidence type="ECO:0000256" key="9">
    <source>
        <dbReference type="ARBA" id="ARBA00049940"/>
    </source>
</evidence>
<comment type="similarity">
    <text evidence="7 10">Belongs to the fluoride channel Fluc/FEX (TC 1.A.43) family.</text>
</comment>
<dbReference type="EMBL" id="CP007490">
    <property type="protein sequence ID" value="AIC46980.1"/>
    <property type="molecule type" value="Genomic_DNA"/>
</dbReference>
<evidence type="ECO:0000256" key="6">
    <source>
        <dbReference type="ARBA" id="ARBA00023303"/>
    </source>
</evidence>
<keyword evidence="3 10" id="KW-0812">Transmembrane</keyword>
<evidence type="ECO:0000313" key="12">
    <source>
        <dbReference type="Proteomes" id="UP000067708"/>
    </source>
</evidence>
<dbReference type="KEGG" id="rla:Rhola_00001500"/>
<proteinExistence type="inferred from homology"/>
<evidence type="ECO:0000256" key="2">
    <source>
        <dbReference type="ARBA" id="ARBA00022475"/>
    </source>
</evidence>
<dbReference type="STRING" id="529884.Rhola_00001500"/>
<dbReference type="AlphaFoldDB" id="A0A060JDZ2"/>
<accession>A0A060JDZ2</accession>
<dbReference type="Pfam" id="PF02537">
    <property type="entry name" value="CRCB"/>
    <property type="match status" value="1"/>
</dbReference>
<comment type="function">
    <text evidence="9">Fluoride-specific ion channel. Important for reducing fluoride concentration in the cell, thus reducing its toxicity.</text>
</comment>
<dbReference type="HOGENOM" id="CLU_1979845_0_0_11"/>
<sequence>MQINSTTIRLTFLGGALGTLIRFVLFFTFGDLPSIVFVNLAGAALIGWLNGNKKYDTDTLNALWKVGFAGGFTTMSSFAALIVLYTQGIGWVAIVGTLLITGLGLGAYWFAFVISRSKNRLEGDTK</sequence>
<evidence type="ECO:0000256" key="5">
    <source>
        <dbReference type="ARBA" id="ARBA00023136"/>
    </source>
</evidence>
<feature type="transmembrane region" description="Helical" evidence="10">
    <location>
        <begin position="35"/>
        <end position="51"/>
    </location>
</feature>
<dbReference type="RefSeq" id="WP_051636144.1">
    <property type="nucleotide sequence ID" value="NZ_CP007490.1"/>
</dbReference>
<feature type="transmembrane region" description="Helical" evidence="10">
    <location>
        <begin position="63"/>
        <end position="85"/>
    </location>
</feature>
<dbReference type="Proteomes" id="UP000067708">
    <property type="component" value="Chromosome"/>
</dbReference>
<keyword evidence="4 10" id="KW-1133">Transmembrane helix</keyword>
<evidence type="ECO:0000256" key="4">
    <source>
        <dbReference type="ARBA" id="ARBA00022989"/>
    </source>
</evidence>
<feature type="transmembrane region" description="Helical" evidence="10">
    <location>
        <begin position="91"/>
        <end position="111"/>
    </location>
</feature>